<protein>
    <submittedName>
        <fullName evidence="2">Uncharacterized protein</fullName>
    </submittedName>
</protein>
<dbReference type="Proteomes" id="UP001469553">
    <property type="component" value="Unassembled WGS sequence"/>
</dbReference>
<keyword evidence="3" id="KW-1185">Reference proteome</keyword>
<reference evidence="2 3" key="1">
    <citation type="submission" date="2021-06" db="EMBL/GenBank/DDBJ databases">
        <authorList>
            <person name="Palmer J.M."/>
        </authorList>
    </citation>
    <scope>NUCLEOTIDE SEQUENCE [LARGE SCALE GENOMIC DNA]</scope>
    <source>
        <strain evidence="2 3">AS_MEX2019</strain>
        <tissue evidence="2">Muscle</tissue>
    </source>
</reference>
<name>A0ABV0ZI59_9TELE</name>
<sequence>MAQVKRKTAGQKNENTRRRAAFLPFIEQSCVVFLHDTQKKKKKNAKFKTRKKGELKRSGSGERKTAQLLALSLHIAAGECAPKNYLGCWSGRKAAAPSVEEEFRALKTDTSFSSMQISYS</sequence>
<evidence type="ECO:0000313" key="2">
    <source>
        <dbReference type="EMBL" id="MEQ2305908.1"/>
    </source>
</evidence>
<organism evidence="2 3">
    <name type="scientific">Ameca splendens</name>
    <dbReference type="NCBI Taxonomy" id="208324"/>
    <lineage>
        <taxon>Eukaryota</taxon>
        <taxon>Metazoa</taxon>
        <taxon>Chordata</taxon>
        <taxon>Craniata</taxon>
        <taxon>Vertebrata</taxon>
        <taxon>Euteleostomi</taxon>
        <taxon>Actinopterygii</taxon>
        <taxon>Neopterygii</taxon>
        <taxon>Teleostei</taxon>
        <taxon>Neoteleostei</taxon>
        <taxon>Acanthomorphata</taxon>
        <taxon>Ovalentaria</taxon>
        <taxon>Atherinomorphae</taxon>
        <taxon>Cyprinodontiformes</taxon>
        <taxon>Goodeidae</taxon>
        <taxon>Ameca</taxon>
    </lineage>
</organism>
<dbReference type="EMBL" id="JAHRIP010065938">
    <property type="protein sequence ID" value="MEQ2305908.1"/>
    <property type="molecule type" value="Genomic_DNA"/>
</dbReference>
<gene>
    <name evidence="2" type="ORF">AMECASPLE_002823</name>
</gene>
<evidence type="ECO:0000256" key="1">
    <source>
        <dbReference type="SAM" id="MobiDB-lite"/>
    </source>
</evidence>
<feature type="region of interest" description="Disordered" evidence="1">
    <location>
        <begin position="42"/>
        <end position="61"/>
    </location>
</feature>
<evidence type="ECO:0000313" key="3">
    <source>
        <dbReference type="Proteomes" id="UP001469553"/>
    </source>
</evidence>
<feature type="compositionally biased region" description="Basic residues" evidence="1">
    <location>
        <begin position="42"/>
        <end position="54"/>
    </location>
</feature>
<accession>A0ABV0ZI59</accession>
<comment type="caution">
    <text evidence="2">The sequence shown here is derived from an EMBL/GenBank/DDBJ whole genome shotgun (WGS) entry which is preliminary data.</text>
</comment>
<proteinExistence type="predicted"/>